<name>A0AAU1I0A4_9ACTN</name>
<accession>A0AAU1I0A4</accession>
<evidence type="ECO:0000313" key="1">
    <source>
        <dbReference type="EMBL" id="WTP87189.1"/>
    </source>
</evidence>
<dbReference type="AlphaFoldDB" id="A0AAU1I0A4"/>
<protein>
    <submittedName>
        <fullName evidence="1">Uncharacterized protein</fullName>
    </submittedName>
</protein>
<proteinExistence type="predicted"/>
<reference evidence="1" key="1">
    <citation type="submission" date="2022-10" db="EMBL/GenBank/DDBJ databases">
        <title>The complete genomes of actinobacterial strains from the NBC collection.</title>
        <authorList>
            <person name="Joergensen T.S."/>
            <person name="Alvarez Arevalo M."/>
            <person name="Sterndorff E.B."/>
            <person name="Faurdal D."/>
            <person name="Vuksanovic O."/>
            <person name="Mourched A.-S."/>
            <person name="Charusanti P."/>
            <person name="Shaw S."/>
            <person name="Blin K."/>
            <person name="Weber T."/>
        </authorList>
    </citation>
    <scope>NUCLEOTIDE SEQUENCE</scope>
    <source>
        <strain evidence="1">NBC 00180</strain>
    </source>
</reference>
<organism evidence="1">
    <name type="scientific">Streptomyces sp. NBC_00180</name>
    <dbReference type="NCBI Taxonomy" id="2903632"/>
    <lineage>
        <taxon>Bacteria</taxon>
        <taxon>Bacillati</taxon>
        <taxon>Actinomycetota</taxon>
        <taxon>Actinomycetes</taxon>
        <taxon>Kitasatosporales</taxon>
        <taxon>Streptomycetaceae</taxon>
        <taxon>Streptomyces</taxon>
    </lineage>
</organism>
<gene>
    <name evidence="1" type="ORF">OG477_18220</name>
</gene>
<dbReference type="EMBL" id="CP108140">
    <property type="protein sequence ID" value="WTP87189.1"/>
    <property type="molecule type" value="Genomic_DNA"/>
</dbReference>
<sequence>MTVITETLVEDGHFGTLTVRLDTERGEVVVEGAAVPRIVLSRSAGTEAEEHIPVGTRAGDRLTLTVDGEEAQVRPAKGRLTRRSYAVDVRHAGRVWRLLPDSVPDSRLLRDGRRLGEFTSQGNGEVSAEWHEDAAPEALDVSLGYALAAGFGTGAQPMWMLVVDAIGDLIP</sequence>